<dbReference type="STRING" id="1348612.A0A397JCM0"/>
<dbReference type="Proteomes" id="UP000266861">
    <property type="component" value="Unassembled WGS sequence"/>
</dbReference>
<dbReference type="PANTHER" id="PTHR38567:SF1">
    <property type="entry name" value="DUF4291 DOMAIN-CONTAINING PROTEIN"/>
    <property type="match status" value="1"/>
</dbReference>
<dbReference type="OrthoDB" id="413653at2759"/>
<dbReference type="EMBL" id="PQFF01000097">
    <property type="protein sequence ID" value="RHZ82723.1"/>
    <property type="molecule type" value="Genomic_DNA"/>
</dbReference>
<evidence type="ECO:0000313" key="2">
    <source>
        <dbReference type="Proteomes" id="UP000266861"/>
    </source>
</evidence>
<evidence type="ECO:0008006" key="3">
    <source>
        <dbReference type="Google" id="ProtNLM"/>
    </source>
</evidence>
<name>A0A397JCM0_9GLOM</name>
<dbReference type="AlphaFoldDB" id="A0A397JCM0"/>
<reference evidence="1 2" key="1">
    <citation type="submission" date="2018-08" db="EMBL/GenBank/DDBJ databases">
        <title>Genome and evolution of the arbuscular mycorrhizal fungus Diversispora epigaea (formerly Glomus versiforme) and its bacterial endosymbionts.</title>
        <authorList>
            <person name="Sun X."/>
            <person name="Fei Z."/>
            <person name="Harrison M."/>
        </authorList>
    </citation>
    <scope>NUCLEOTIDE SEQUENCE [LARGE SCALE GENOMIC DNA]</scope>
    <source>
        <strain evidence="1 2">IT104</strain>
    </source>
</reference>
<sequence>MTTTLQLELYNSQIQNWPESGKHILAQYDNNSIVVYQAFKNSIAEYALKNQKFGGDDYSWYDRMTWIKPNFVWMMYRSGWATKRYQERVLAIKISLEGFNSILYECVPSSFGASHFSDEKSWRKALENSDVRLQWDPDHDLNGKKLERRAIQLGIRGERLTTKYSNEWILSIEDITEFVKEQYEHVKHGNLDMVRTPREEVYEIKDERITKILGMDSQEISGREGD</sequence>
<dbReference type="PANTHER" id="PTHR38567">
    <property type="entry name" value="DUF4291 DOMAIN-CONTAINING PROTEIN"/>
    <property type="match status" value="1"/>
</dbReference>
<dbReference type="Pfam" id="PF14124">
    <property type="entry name" value="DUF4291"/>
    <property type="match status" value="1"/>
</dbReference>
<gene>
    <name evidence="1" type="ORF">Glove_104g56</name>
</gene>
<proteinExistence type="predicted"/>
<evidence type="ECO:0000313" key="1">
    <source>
        <dbReference type="EMBL" id="RHZ82723.1"/>
    </source>
</evidence>
<protein>
    <recommendedName>
        <fullName evidence="3">DUF4291 domain-containing protein</fullName>
    </recommendedName>
</protein>
<accession>A0A397JCM0</accession>
<keyword evidence="2" id="KW-1185">Reference proteome</keyword>
<dbReference type="InterPro" id="IPR025633">
    <property type="entry name" value="DUF4291"/>
</dbReference>
<comment type="caution">
    <text evidence="1">The sequence shown here is derived from an EMBL/GenBank/DDBJ whole genome shotgun (WGS) entry which is preliminary data.</text>
</comment>
<organism evidence="1 2">
    <name type="scientific">Diversispora epigaea</name>
    <dbReference type="NCBI Taxonomy" id="1348612"/>
    <lineage>
        <taxon>Eukaryota</taxon>
        <taxon>Fungi</taxon>
        <taxon>Fungi incertae sedis</taxon>
        <taxon>Mucoromycota</taxon>
        <taxon>Glomeromycotina</taxon>
        <taxon>Glomeromycetes</taxon>
        <taxon>Diversisporales</taxon>
        <taxon>Diversisporaceae</taxon>
        <taxon>Diversispora</taxon>
    </lineage>
</organism>